<dbReference type="Gene3D" id="3.40.630.30">
    <property type="match status" value="1"/>
</dbReference>
<dbReference type="AlphaFoldDB" id="A0A1T3NNF9"/>
<name>A0A1T3NNF9_9ACTN</name>
<dbReference type="RefSeq" id="WP_078981516.1">
    <property type="nucleotide sequence ID" value="NZ_MWQN01000003.1"/>
</dbReference>
<comment type="caution">
    <text evidence="2">The sequence shown here is derived from an EMBL/GenBank/DDBJ whole genome shotgun (WGS) entry which is preliminary data.</text>
</comment>
<accession>A0A1T3NNF9</accession>
<dbReference type="PROSITE" id="PS51186">
    <property type="entry name" value="GNAT"/>
    <property type="match status" value="1"/>
</dbReference>
<gene>
    <name evidence="2" type="ORF">B4N89_40470</name>
</gene>
<dbReference type="STRING" id="159449.B4N89_40470"/>
<feature type="domain" description="N-acetyltransferase" evidence="1">
    <location>
        <begin position="6"/>
        <end position="169"/>
    </location>
</feature>
<evidence type="ECO:0000313" key="3">
    <source>
        <dbReference type="Proteomes" id="UP000190037"/>
    </source>
</evidence>
<evidence type="ECO:0000313" key="2">
    <source>
        <dbReference type="EMBL" id="OPC78427.1"/>
    </source>
</evidence>
<dbReference type="OrthoDB" id="9814648at2"/>
<dbReference type="GO" id="GO:0008999">
    <property type="term" value="F:protein-N-terminal-alanine acetyltransferase activity"/>
    <property type="evidence" value="ECO:0007669"/>
    <property type="project" value="TreeGrafter"/>
</dbReference>
<dbReference type="PANTHER" id="PTHR43441:SF6">
    <property type="entry name" value="N-ACETYLTRANSFERASE DOMAIN-CONTAINING PROTEIN"/>
    <property type="match status" value="1"/>
</dbReference>
<keyword evidence="2" id="KW-0808">Transferase</keyword>
<dbReference type="GO" id="GO:1990189">
    <property type="term" value="F:protein N-terminal-serine acetyltransferase activity"/>
    <property type="evidence" value="ECO:0007669"/>
    <property type="project" value="TreeGrafter"/>
</dbReference>
<dbReference type="InterPro" id="IPR016181">
    <property type="entry name" value="Acyl_CoA_acyltransferase"/>
</dbReference>
<reference evidence="2 3" key="1">
    <citation type="submission" date="2017-03" db="EMBL/GenBank/DDBJ databases">
        <title>Draft genome sequence of Streptomyces scabrisporus NF3, endophyte isolated from Amphipterygium adstringens.</title>
        <authorList>
            <person name="Vazquez M."/>
            <person name="Ceapa C.D."/>
            <person name="Rodriguez Luna D."/>
            <person name="Sanchez Esquivel S."/>
        </authorList>
    </citation>
    <scope>NUCLEOTIDE SEQUENCE [LARGE SCALE GENOMIC DNA]</scope>
    <source>
        <strain evidence="2 3">NF3</strain>
    </source>
</reference>
<dbReference type="Pfam" id="PF13302">
    <property type="entry name" value="Acetyltransf_3"/>
    <property type="match status" value="1"/>
</dbReference>
<keyword evidence="3" id="KW-1185">Reference proteome</keyword>
<dbReference type="PANTHER" id="PTHR43441">
    <property type="entry name" value="RIBOSOMAL-PROTEIN-SERINE ACETYLTRANSFERASE"/>
    <property type="match status" value="1"/>
</dbReference>
<dbReference type="EMBL" id="MWQN01000003">
    <property type="protein sequence ID" value="OPC78427.1"/>
    <property type="molecule type" value="Genomic_DNA"/>
</dbReference>
<protein>
    <submittedName>
        <fullName evidence="2">N-acetyltransferase</fullName>
    </submittedName>
</protein>
<organism evidence="2 3">
    <name type="scientific">Embleya scabrispora</name>
    <dbReference type="NCBI Taxonomy" id="159449"/>
    <lineage>
        <taxon>Bacteria</taxon>
        <taxon>Bacillati</taxon>
        <taxon>Actinomycetota</taxon>
        <taxon>Actinomycetes</taxon>
        <taxon>Kitasatosporales</taxon>
        <taxon>Streptomycetaceae</taxon>
        <taxon>Embleya</taxon>
    </lineage>
</organism>
<dbReference type="Proteomes" id="UP000190037">
    <property type="component" value="Unassembled WGS sequence"/>
</dbReference>
<proteinExistence type="predicted"/>
<evidence type="ECO:0000259" key="1">
    <source>
        <dbReference type="PROSITE" id="PS51186"/>
    </source>
</evidence>
<dbReference type="SUPFAM" id="SSF55729">
    <property type="entry name" value="Acyl-CoA N-acyltransferases (Nat)"/>
    <property type="match status" value="1"/>
</dbReference>
<sequence length="181" mass="20407">MSDELVSLRPVVEGDLPLLERFSTDPEAVGPFGWQGWADPGRWRREWTESGFLGDAGGRLLVVRGADVLGFVAWRKIVTSRTSYCWNVGINLFAEVRGQGFGTRAQLLLVRYLFAHTQVARVEAATEVDNVAEQRALEKVGFTPEGVARAYLFRAGRWRDVVFYSLLRDELPLDDEESTTR</sequence>
<dbReference type="InterPro" id="IPR051908">
    <property type="entry name" value="Ribosomal_N-acetyltransferase"/>
</dbReference>
<dbReference type="GO" id="GO:0005737">
    <property type="term" value="C:cytoplasm"/>
    <property type="evidence" value="ECO:0007669"/>
    <property type="project" value="TreeGrafter"/>
</dbReference>
<dbReference type="InterPro" id="IPR000182">
    <property type="entry name" value="GNAT_dom"/>
</dbReference>